<proteinExistence type="predicted"/>
<dbReference type="SUPFAM" id="SSF55961">
    <property type="entry name" value="Bet v1-like"/>
    <property type="match status" value="1"/>
</dbReference>
<name>A0ABD1WJY6_9LAMI</name>
<evidence type="ECO:0000313" key="2">
    <source>
        <dbReference type="Proteomes" id="UP001604277"/>
    </source>
</evidence>
<dbReference type="EMBL" id="JBFOLJ010000003">
    <property type="protein sequence ID" value="KAL2549994.1"/>
    <property type="molecule type" value="Genomic_DNA"/>
</dbReference>
<dbReference type="InterPro" id="IPR023393">
    <property type="entry name" value="START-like_dom_sf"/>
</dbReference>
<keyword evidence="2" id="KW-1185">Reference proteome</keyword>
<evidence type="ECO:0000313" key="1">
    <source>
        <dbReference type="EMBL" id="KAL2549994.1"/>
    </source>
</evidence>
<comment type="caution">
    <text evidence="1">The sequence shown here is derived from an EMBL/GenBank/DDBJ whole genome shotgun (WGS) entry which is preliminary data.</text>
</comment>
<protein>
    <submittedName>
        <fullName evidence="1">Abscisic acid receptor PYL4-like</fullName>
    </submittedName>
</protein>
<dbReference type="AlphaFoldDB" id="A0ABD1WJY6"/>
<dbReference type="Proteomes" id="UP001604277">
    <property type="component" value="Unassembled WGS sequence"/>
</dbReference>
<accession>A0ABD1WJY6</accession>
<gene>
    <name evidence="1" type="ORF">Fot_11524</name>
</gene>
<sequence length="118" mass="12929">MANQSNHSYGHCTTDCATVNFHHKQATPTWVIPVPSEIFVPDNVLHHHTHVVVPNQCYSSVVLAIDAPIATMWSIVCRFDNPQAYKHTLKSCHMIEDGNVETALGGSCSLPPTGSVQH</sequence>
<dbReference type="Gene3D" id="3.30.530.20">
    <property type="match status" value="1"/>
</dbReference>
<organism evidence="1 2">
    <name type="scientific">Forsythia ovata</name>
    <dbReference type="NCBI Taxonomy" id="205694"/>
    <lineage>
        <taxon>Eukaryota</taxon>
        <taxon>Viridiplantae</taxon>
        <taxon>Streptophyta</taxon>
        <taxon>Embryophyta</taxon>
        <taxon>Tracheophyta</taxon>
        <taxon>Spermatophyta</taxon>
        <taxon>Magnoliopsida</taxon>
        <taxon>eudicotyledons</taxon>
        <taxon>Gunneridae</taxon>
        <taxon>Pentapetalae</taxon>
        <taxon>asterids</taxon>
        <taxon>lamiids</taxon>
        <taxon>Lamiales</taxon>
        <taxon>Oleaceae</taxon>
        <taxon>Forsythieae</taxon>
        <taxon>Forsythia</taxon>
    </lineage>
</organism>
<reference evidence="2" key="1">
    <citation type="submission" date="2024-07" db="EMBL/GenBank/DDBJ databases">
        <title>Two chromosome-level genome assemblies of Korean endemic species Abeliophyllum distichum and Forsythia ovata (Oleaceae).</title>
        <authorList>
            <person name="Jang H."/>
        </authorList>
    </citation>
    <scope>NUCLEOTIDE SEQUENCE [LARGE SCALE GENOMIC DNA]</scope>
</reference>